<proteinExistence type="predicted"/>
<protein>
    <submittedName>
        <fullName evidence="1">Uncharacterized protein</fullName>
    </submittedName>
</protein>
<sequence length="268" mass="31332">MPREDEVKIYIYIDLIKYGVIYEAGYWLDSDFAKAFKSLSIETKAELAEIDGNLVLPAALLTELYQLDYPAWTNSGNAMIKEMVLASAIVDNRLDLIDKDDYWALYRYFVNTRLELTSLSDFSNPLFVKFMLDKLITEKRVIFTWIVQNLISMIRASSLRPAEHEKFFVELFKESQYVQGERADLFLEAVEKHPRLFCLLIKDRLSIDPFSKQTNYSQWLRDSEKFLYLGKLRTIKGVDTTAGVADFDRRLMLYKDMNRCPRGLGRFS</sequence>
<dbReference type="Proteomes" id="UP000268070">
    <property type="component" value="Chromosome"/>
</dbReference>
<accession>A0A3G2HST4</accession>
<gene>
    <name evidence="1" type="ORF">D3M96_05690</name>
</gene>
<organism evidence="1 2">
    <name type="scientific">Alcaligenes aquatilis</name>
    <dbReference type="NCBI Taxonomy" id="323284"/>
    <lineage>
        <taxon>Bacteria</taxon>
        <taxon>Pseudomonadati</taxon>
        <taxon>Pseudomonadota</taxon>
        <taxon>Betaproteobacteria</taxon>
        <taxon>Burkholderiales</taxon>
        <taxon>Alcaligenaceae</taxon>
        <taxon>Alcaligenes</taxon>
    </lineage>
</organism>
<dbReference type="EMBL" id="CP032153">
    <property type="protein sequence ID" value="AYN20069.1"/>
    <property type="molecule type" value="Genomic_DNA"/>
</dbReference>
<reference evidence="1 2" key="1">
    <citation type="submission" date="2018-09" db="EMBL/GenBank/DDBJ databases">
        <title>Complete genome sequence of the hydrocarbonoclastic bacterium Alcaligenes aquatilis QD168, isolated from a crude-oil polluted marine sediment of Central Chile.</title>
        <authorList>
            <person name="Duran R.E."/>
            <person name="Barra B."/>
            <person name="Salva-Serra F."/>
            <person name="Mendez V."/>
            <person name="Moore E.R.B."/>
            <person name="Seeger M."/>
        </authorList>
    </citation>
    <scope>NUCLEOTIDE SEQUENCE [LARGE SCALE GENOMIC DNA]</scope>
    <source>
        <strain evidence="1 2">QD168</strain>
    </source>
</reference>
<evidence type="ECO:0000313" key="2">
    <source>
        <dbReference type="Proteomes" id="UP000268070"/>
    </source>
</evidence>
<dbReference type="AlphaFoldDB" id="A0A3G2HST4"/>
<name>A0A3G2HST4_9BURK</name>
<evidence type="ECO:0000313" key="1">
    <source>
        <dbReference type="EMBL" id="AYN20069.1"/>
    </source>
</evidence>
<dbReference type="KEGG" id="aaqu:D3M96_05690"/>